<dbReference type="OrthoDB" id="119501at2"/>
<dbReference type="CDD" id="cd04301">
    <property type="entry name" value="NAT_SF"/>
    <property type="match status" value="1"/>
</dbReference>
<evidence type="ECO:0000256" key="1">
    <source>
        <dbReference type="ARBA" id="ARBA00022679"/>
    </source>
</evidence>
<dbReference type="Pfam" id="PF00583">
    <property type="entry name" value="Acetyltransf_1"/>
    <property type="match status" value="1"/>
</dbReference>
<dbReference type="InterPro" id="IPR016181">
    <property type="entry name" value="Acyl_CoA_acyltransferase"/>
</dbReference>
<dbReference type="Gene3D" id="3.40.630.30">
    <property type="match status" value="1"/>
</dbReference>
<gene>
    <name evidence="4" type="ORF">FSZ31_06260</name>
</gene>
<dbReference type="InterPro" id="IPR000182">
    <property type="entry name" value="GNAT_dom"/>
</dbReference>
<name>A0A5C6UMN9_9SPHN</name>
<protein>
    <submittedName>
        <fullName evidence="4">GNAT family N-acetyltransferase</fullName>
    </submittedName>
</protein>
<dbReference type="RefSeq" id="WP_147122309.1">
    <property type="nucleotide sequence ID" value="NZ_VOPY01000001.1"/>
</dbReference>
<dbReference type="SUPFAM" id="SSF55729">
    <property type="entry name" value="Acyl-CoA N-acyltransferases (Nat)"/>
    <property type="match status" value="1"/>
</dbReference>
<evidence type="ECO:0000313" key="5">
    <source>
        <dbReference type="Proteomes" id="UP000321129"/>
    </source>
</evidence>
<keyword evidence="2" id="KW-0012">Acyltransferase</keyword>
<accession>A0A5C6UMN9</accession>
<evidence type="ECO:0000256" key="2">
    <source>
        <dbReference type="ARBA" id="ARBA00023315"/>
    </source>
</evidence>
<keyword evidence="5" id="KW-1185">Reference proteome</keyword>
<keyword evidence="1 4" id="KW-0808">Transferase</keyword>
<reference evidence="4 5" key="1">
    <citation type="submission" date="2019-08" db="EMBL/GenBank/DDBJ databases">
        <title>Sphingorhabdus soil sp. nov., isolated from arctic soil.</title>
        <authorList>
            <person name="Liu Y."/>
        </authorList>
    </citation>
    <scope>NUCLEOTIDE SEQUENCE [LARGE SCALE GENOMIC DNA]</scope>
    <source>
        <strain evidence="4 5">D-2Q-5-6</strain>
    </source>
</reference>
<comment type="caution">
    <text evidence="4">The sequence shown here is derived from an EMBL/GenBank/DDBJ whole genome shotgun (WGS) entry which is preliminary data.</text>
</comment>
<dbReference type="PANTHER" id="PTHR43877:SF2">
    <property type="entry name" value="AMINOALKYLPHOSPHONATE N-ACETYLTRANSFERASE-RELATED"/>
    <property type="match status" value="1"/>
</dbReference>
<dbReference type="PANTHER" id="PTHR43877">
    <property type="entry name" value="AMINOALKYLPHOSPHONATE N-ACETYLTRANSFERASE-RELATED-RELATED"/>
    <property type="match status" value="1"/>
</dbReference>
<proteinExistence type="predicted"/>
<dbReference type="PROSITE" id="PS51186">
    <property type="entry name" value="GNAT"/>
    <property type="match status" value="1"/>
</dbReference>
<dbReference type="Proteomes" id="UP000321129">
    <property type="component" value="Unassembled WGS sequence"/>
</dbReference>
<evidence type="ECO:0000313" key="4">
    <source>
        <dbReference type="EMBL" id="TXC74297.1"/>
    </source>
</evidence>
<dbReference type="AlphaFoldDB" id="A0A5C6UMN9"/>
<organism evidence="4 5">
    <name type="scientific">Flavisphingopyxis soli</name>
    <dbReference type="NCBI Taxonomy" id="2601267"/>
    <lineage>
        <taxon>Bacteria</taxon>
        <taxon>Pseudomonadati</taxon>
        <taxon>Pseudomonadota</taxon>
        <taxon>Alphaproteobacteria</taxon>
        <taxon>Sphingomonadales</taxon>
        <taxon>Sphingopyxidaceae</taxon>
        <taxon>Flavisphingopyxis</taxon>
    </lineage>
</organism>
<dbReference type="GO" id="GO:0016747">
    <property type="term" value="F:acyltransferase activity, transferring groups other than amino-acyl groups"/>
    <property type="evidence" value="ECO:0007669"/>
    <property type="project" value="InterPro"/>
</dbReference>
<dbReference type="EMBL" id="VOPY01000001">
    <property type="protein sequence ID" value="TXC74297.1"/>
    <property type="molecule type" value="Genomic_DNA"/>
</dbReference>
<evidence type="ECO:0000259" key="3">
    <source>
        <dbReference type="PROSITE" id="PS51186"/>
    </source>
</evidence>
<sequence length="169" mass="18731">MANLTIRPAQSRDLVALRPVIERAYRGDSAKLGWTHEADLLSDPRTDQATLEAIVDSPTQVLLTLFEDDTPLGCVNVADQGAGRAYLGLLCIEPARQGEHLGRQLIAAAEAHARDSFGCTAIEMTVIDQRPELIAYYVRRGWRVTGEKRDFPILLDPPFFMEVLVKSLT</sequence>
<feature type="domain" description="N-acetyltransferase" evidence="3">
    <location>
        <begin position="4"/>
        <end position="166"/>
    </location>
</feature>
<dbReference type="InterPro" id="IPR050832">
    <property type="entry name" value="Bact_Acetyltransf"/>
</dbReference>